<gene>
    <name evidence="3" type="primary">LOC116659642</name>
</gene>
<proteinExistence type="predicted"/>
<accession>A0A8B8S0Z4</accession>
<organism evidence="2 3">
    <name type="scientific">Camelus ferus</name>
    <name type="common">Wild bactrian camel</name>
    <name type="synonym">Camelus bactrianus ferus</name>
    <dbReference type="NCBI Taxonomy" id="419612"/>
    <lineage>
        <taxon>Eukaryota</taxon>
        <taxon>Metazoa</taxon>
        <taxon>Chordata</taxon>
        <taxon>Craniata</taxon>
        <taxon>Vertebrata</taxon>
        <taxon>Euteleostomi</taxon>
        <taxon>Mammalia</taxon>
        <taxon>Eutheria</taxon>
        <taxon>Laurasiatheria</taxon>
        <taxon>Artiodactyla</taxon>
        <taxon>Tylopoda</taxon>
        <taxon>Camelidae</taxon>
        <taxon>Camelus</taxon>
    </lineage>
</organism>
<feature type="region of interest" description="Disordered" evidence="1">
    <location>
        <begin position="19"/>
        <end position="45"/>
    </location>
</feature>
<dbReference type="KEGG" id="cfr:116659642"/>
<dbReference type="AlphaFoldDB" id="A0A8B8S0Z4"/>
<evidence type="ECO:0000313" key="2">
    <source>
        <dbReference type="Proteomes" id="UP000694856"/>
    </source>
</evidence>
<name>A0A8B8S0Z4_CAMFR</name>
<evidence type="ECO:0000256" key="1">
    <source>
        <dbReference type="SAM" id="MobiDB-lite"/>
    </source>
</evidence>
<evidence type="ECO:0000313" key="3">
    <source>
        <dbReference type="RefSeq" id="XP_032323337.1"/>
    </source>
</evidence>
<dbReference type="Proteomes" id="UP000694856">
    <property type="component" value="Chromosome 24"/>
</dbReference>
<keyword evidence="2" id="KW-1185">Reference proteome</keyword>
<dbReference type="RefSeq" id="XP_032323337.1">
    <property type="nucleotide sequence ID" value="XM_032467446.1"/>
</dbReference>
<sequence length="203" mass="22320">MNRWRRSFTTNHHRRGRGWLFSKTLPGESRLPPLPGEAPTRGARTRGLPLRLRCGRTPARLSPMPGGPARVKNCVTRSERGGHLLLRGTSVRAEEERCAGAPKTVPGDSHLTGEASPASPEVWCFCAAGEEAVAAEAAEYLLIPGCETFCWVASDPLPGVRKINNQTPRKLLKASSISLKKKVTRDFYFSKVLCNVLKGNYKE</sequence>
<protein>
    <submittedName>
        <fullName evidence="3">Uncharacterized protein LOC116659642</fullName>
    </submittedName>
</protein>
<reference evidence="3" key="1">
    <citation type="submission" date="2025-08" db="UniProtKB">
        <authorList>
            <consortium name="RefSeq"/>
        </authorList>
    </citation>
    <scope>IDENTIFICATION</scope>
    <source>
        <tissue evidence="3">Ear skin</tissue>
    </source>
</reference>
<dbReference type="GeneID" id="116659642"/>